<dbReference type="PANTHER" id="PTHR46871">
    <property type="entry name" value="BROMO-ADJACENT HOMOLOGY (BAH) DOMAIN-CONTAINING PROTEIN"/>
    <property type="match status" value="1"/>
</dbReference>
<dbReference type="Proteomes" id="UP001237642">
    <property type="component" value="Unassembled WGS sequence"/>
</dbReference>
<reference evidence="1" key="1">
    <citation type="submission" date="2023-02" db="EMBL/GenBank/DDBJ databases">
        <title>Genome of toxic invasive species Heracleum sosnowskyi carries increased number of genes despite the absence of recent whole-genome duplications.</title>
        <authorList>
            <person name="Schelkunov M."/>
            <person name="Shtratnikova V."/>
            <person name="Makarenko M."/>
            <person name="Klepikova A."/>
            <person name="Omelchenko D."/>
            <person name="Novikova G."/>
            <person name="Obukhova E."/>
            <person name="Bogdanov V."/>
            <person name="Penin A."/>
            <person name="Logacheva M."/>
        </authorList>
    </citation>
    <scope>NUCLEOTIDE SEQUENCE</scope>
    <source>
        <strain evidence="1">Hsosn_3</strain>
        <tissue evidence="1">Leaf</tissue>
    </source>
</reference>
<organism evidence="1 2">
    <name type="scientific">Heracleum sosnowskyi</name>
    <dbReference type="NCBI Taxonomy" id="360622"/>
    <lineage>
        <taxon>Eukaryota</taxon>
        <taxon>Viridiplantae</taxon>
        <taxon>Streptophyta</taxon>
        <taxon>Embryophyta</taxon>
        <taxon>Tracheophyta</taxon>
        <taxon>Spermatophyta</taxon>
        <taxon>Magnoliopsida</taxon>
        <taxon>eudicotyledons</taxon>
        <taxon>Gunneridae</taxon>
        <taxon>Pentapetalae</taxon>
        <taxon>asterids</taxon>
        <taxon>campanulids</taxon>
        <taxon>Apiales</taxon>
        <taxon>Apiaceae</taxon>
        <taxon>Apioideae</taxon>
        <taxon>apioid superclade</taxon>
        <taxon>Tordylieae</taxon>
        <taxon>Tordyliinae</taxon>
        <taxon>Heracleum</taxon>
    </lineage>
</organism>
<sequence length="156" mass="17099">MSGVELKVKPFLPIIVIADCRQEGLTAEEIASKEPEESAHIQLECHSCGNDWWTSRDEASTLTIDGPSSRNVGTAPLATAKFEDVEKLASPCEHEKSANDLIKKTTEAKMPVLDNQRSFNKSRTEDYCISLLMFACLFGNRTCICTVSQVGCLLSG</sequence>
<gene>
    <name evidence="1" type="ORF">POM88_052496</name>
</gene>
<keyword evidence="2" id="KW-1185">Reference proteome</keyword>
<evidence type="ECO:0000313" key="2">
    <source>
        <dbReference type="Proteomes" id="UP001237642"/>
    </source>
</evidence>
<comment type="caution">
    <text evidence="1">The sequence shown here is derived from an EMBL/GenBank/DDBJ whole genome shotgun (WGS) entry which is preliminary data.</text>
</comment>
<name>A0AAD8GRR9_9APIA</name>
<proteinExistence type="predicted"/>
<dbReference type="AlphaFoldDB" id="A0AAD8GRR9"/>
<evidence type="ECO:0000313" key="1">
    <source>
        <dbReference type="EMBL" id="KAK1353361.1"/>
    </source>
</evidence>
<dbReference type="PANTHER" id="PTHR46871:SF1">
    <property type="entry name" value="BROMO-ADJACENT HOMOLOGY (BAH) DOMAIN-CONTAINING PROTEIN"/>
    <property type="match status" value="1"/>
</dbReference>
<protein>
    <submittedName>
        <fullName evidence="1">Uncharacterized protein</fullName>
    </submittedName>
</protein>
<reference evidence="1" key="2">
    <citation type="submission" date="2023-05" db="EMBL/GenBank/DDBJ databases">
        <authorList>
            <person name="Schelkunov M.I."/>
        </authorList>
    </citation>
    <scope>NUCLEOTIDE SEQUENCE</scope>
    <source>
        <strain evidence="1">Hsosn_3</strain>
        <tissue evidence="1">Leaf</tissue>
    </source>
</reference>
<dbReference type="EMBL" id="JAUIZM010000013">
    <property type="protein sequence ID" value="KAK1353361.1"/>
    <property type="molecule type" value="Genomic_DNA"/>
</dbReference>
<accession>A0AAD8GRR9</accession>